<sequence>MVFVFFILGLLGILSGGLLAFVSLLVALRDSGGDMRILMSALVIINLLPGLGIMLGGLILMAIGRMLSLLRRIAENTYELQFSLVPPSTQETDGEREPQGRQRDFWR</sequence>
<keyword evidence="4" id="KW-1185">Reference proteome</keyword>
<dbReference type="AlphaFoldDB" id="A0A433XK06"/>
<reference evidence="3 4" key="1">
    <citation type="journal article" date="2016" name="Int. J. Syst. Evol. Microbiol.">
        <title>Arsenicitalea aurantiaca gen. nov., sp. nov., a new member of the family Hyphomicrobiaceae, isolated from high-arsenic sediment.</title>
        <authorList>
            <person name="Mu Y."/>
            <person name="Zhou L."/>
            <person name="Zeng X.C."/>
            <person name="Liu L."/>
            <person name="Pan Y."/>
            <person name="Chen X."/>
            <person name="Wang J."/>
            <person name="Li S."/>
            <person name="Li W.J."/>
            <person name="Wang Y."/>
        </authorList>
    </citation>
    <scope>NUCLEOTIDE SEQUENCE [LARGE SCALE GENOMIC DNA]</scope>
    <source>
        <strain evidence="3 4">42-50</strain>
    </source>
</reference>
<evidence type="ECO:0000313" key="3">
    <source>
        <dbReference type="EMBL" id="RUT34403.1"/>
    </source>
</evidence>
<proteinExistence type="predicted"/>
<accession>A0A433XK06</accession>
<keyword evidence="2" id="KW-0812">Transmembrane</keyword>
<evidence type="ECO:0000256" key="1">
    <source>
        <dbReference type="SAM" id="MobiDB-lite"/>
    </source>
</evidence>
<evidence type="ECO:0000256" key="2">
    <source>
        <dbReference type="SAM" id="Phobius"/>
    </source>
</evidence>
<comment type="caution">
    <text evidence="3">The sequence shown here is derived from an EMBL/GenBank/DDBJ whole genome shotgun (WGS) entry which is preliminary data.</text>
</comment>
<feature type="region of interest" description="Disordered" evidence="1">
    <location>
        <begin position="86"/>
        <end position="107"/>
    </location>
</feature>
<feature type="compositionally biased region" description="Basic and acidic residues" evidence="1">
    <location>
        <begin position="93"/>
        <end position="107"/>
    </location>
</feature>
<dbReference type="Proteomes" id="UP000281547">
    <property type="component" value="Unassembled WGS sequence"/>
</dbReference>
<evidence type="ECO:0008006" key="5">
    <source>
        <dbReference type="Google" id="ProtNLM"/>
    </source>
</evidence>
<gene>
    <name evidence="3" type="ORF">EMQ25_00105</name>
</gene>
<keyword evidence="2" id="KW-0472">Membrane</keyword>
<dbReference type="RefSeq" id="WP_127186522.1">
    <property type="nucleotide sequence ID" value="NZ_RZNJ01000001.1"/>
</dbReference>
<name>A0A433XK06_9HYPH</name>
<feature type="transmembrane region" description="Helical" evidence="2">
    <location>
        <begin position="37"/>
        <end position="63"/>
    </location>
</feature>
<protein>
    <recommendedName>
        <fullName evidence="5">DUF4282 domain-containing protein</fullName>
    </recommendedName>
</protein>
<dbReference type="EMBL" id="RZNJ01000001">
    <property type="protein sequence ID" value="RUT34403.1"/>
    <property type="molecule type" value="Genomic_DNA"/>
</dbReference>
<evidence type="ECO:0000313" key="4">
    <source>
        <dbReference type="Proteomes" id="UP000281547"/>
    </source>
</evidence>
<keyword evidence="2" id="KW-1133">Transmembrane helix</keyword>
<organism evidence="3 4">
    <name type="scientific">Arsenicitalea aurantiaca</name>
    <dbReference type="NCBI Taxonomy" id="1783274"/>
    <lineage>
        <taxon>Bacteria</taxon>
        <taxon>Pseudomonadati</taxon>
        <taxon>Pseudomonadota</taxon>
        <taxon>Alphaproteobacteria</taxon>
        <taxon>Hyphomicrobiales</taxon>
        <taxon>Devosiaceae</taxon>
        <taxon>Arsenicitalea</taxon>
    </lineage>
</organism>